<dbReference type="Gene3D" id="2.30.30.40">
    <property type="entry name" value="SH3 Domains"/>
    <property type="match status" value="1"/>
</dbReference>
<feature type="domain" description="F-BAR" evidence="11">
    <location>
        <begin position="1"/>
        <end position="256"/>
    </location>
</feature>
<evidence type="ECO:0000256" key="1">
    <source>
        <dbReference type="ARBA" id="ARBA00022443"/>
    </source>
</evidence>
<keyword evidence="2 5" id="KW-0853">WD repeat</keyword>
<feature type="coiled-coil region" evidence="8">
    <location>
        <begin position="1047"/>
        <end position="1081"/>
    </location>
</feature>
<keyword evidence="6 8" id="KW-0175">Coiled coil</keyword>
<dbReference type="PROSITE" id="PS50082">
    <property type="entry name" value="WD_REPEATS_2"/>
    <property type="match status" value="3"/>
</dbReference>
<evidence type="ECO:0000259" key="11">
    <source>
        <dbReference type="PROSITE" id="PS51741"/>
    </source>
</evidence>
<dbReference type="InterPro" id="IPR015505">
    <property type="entry name" value="Coronin"/>
</dbReference>
<dbReference type="PROSITE" id="PS51741">
    <property type="entry name" value="F_BAR"/>
    <property type="match status" value="1"/>
</dbReference>
<feature type="compositionally biased region" description="Low complexity" evidence="9">
    <location>
        <begin position="1023"/>
        <end position="1040"/>
    </location>
</feature>
<evidence type="ECO:0000256" key="8">
    <source>
        <dbReference type="SAM" id="Coils"/>
    </source>
</evidence>
<feature type="compositionally biased region" description="Basic and acidic residues" evidence="9">
    <location>
        <begin position="953"/>
        <end position="964"/>
    </location>
</feature>
<feature type="repeat" description="WD" evidence="5">
    <location>
        <begin position="640"/>
        <end position="681"/>
    </location>
</feature>
<feature type="domain" description="SH3" evidence="10">
    <location>
        <begin position="443"/>
        <end position="505"/>
    </location>
</feature>
<evidence type="ECO:0000256" key="4">
    <source>
        <dbReference type="PROSITE-ProRule" id="PRU00192"/>
    </source>
</evidence>
<dbReference type="Pfam" id="PF00611">
    <property type="entry name" value="FCH"/>
    <property type="match status" value="1"/>
</dbReference>
<dbReference type="InterPro" id="IPR036322">
    <property type="entry name" value="WD40_repeat_dom_sf"/>
</dbReference>
<dbReference type="AlphaFoldDB" id="B6VBW9"/>
<dbReference type="PANTHER" id="PTHR10856">
    <property type="entry name" value="CORONIN"/>
    <property type="match status" value="1"/>
</dbReference>
<feature type="repeat" description="WD" evidence="5">
    <location>
        <begin position="597"/>
        <end position="639"/>
    </location>
</feature>
<dbReference type="Pfam" id="PF08953">
    <property type="entry name" value="DUF1899"/>
    <property type="match status" value="1"/>
</dbReference>
<dbReference type="Pfam" id="PF00400">
    <property type="entry name" value="WD40"/>
    <property type="match status" value="3"/>
</dbReference>
<dbReference type="PROSITE" id="PS50002">
    <property type="entry name" value="SH3"/>
    <property type="match status" value="1"/>
</dbReference>
<accession>B6VBW9</accession>
<feature type="compositionally biased region" description="Low complexity" evidence="9">
    <location>
        <begin position="936"/>
        <end position="950"/>
    </location>
</feature>
<gene>
    <name evidence="12" type="ORF">Csp3_JD04.011</name>
</gene>
<organism evidence="12">
    <name type="scientific">Caenorhabditis angaria</name>
    <dbReference type="NCBI Taxonomy" id="860376"/>
    <lineage>
        <taxon>Eukaryota</taxon>
        <taxon>Metazoa</taxon>
        <taxon>Ecdysozoa</taxon>
        <taxon>Nematoda</taxon>
        <taxon>Chromadorea</taxon>
        <taxon>Rhabditida</taxon>
        <taxon>Rhabditina</taxon>
        <taxon>Rhabditomorpha</taxon>
        <taxon>Rhabditoidea</taxon>
        <taxon>Rhabditidae</taxon>
        <taxon>Peloderinae</taxon>
        <taxon>Caenorhabditis</taxon>
    </lineage>
</organism>
<dbReference type="InterPro" id="IPR031160">
    <property type="entry name" value="F_BAR_dom"/>
</dbReference>
<dbReference type="PANTHER" id="PTHR10856:SF0">
    <property type="entry name" value="CORONIN"/>
    <property type="match status" value="1"/>
</dbReference>
<dbReference type="PROSITE" id="PS50294">
    <property type="entry name" value="WD_REPEATS_REGION"/>
    <property type="match status" value="1"/>
</dbReference>
<feature type="repeat" description="WD" evidence="5">
    <location>
        <begin position="547"/>
        <end position="579"/>
    </location>
</feature>
<dbReference type="Gene3D" id="1.20.1270.60">
    <property type="entry name" value="Arfaptin homology (AH) domain/BAR domain"/>
    <property type="match status" value="1"/>
</dbReference>
<name>B6VBW9_9PELO</name>
<dbReference type="InterPro" id="IPR015943">
    <property type="entry name" value="WD40/YVTN_repeat-like_dom_sf"/>
</dbReference>
<evidence type="ECO:0000256" key="3">
    <source>
        <dbReference type="ARBA" id="ARBA00022737"/>
    </source>
</evidence>
<dbReference type="EMBL" id="FJ362378">
    <property type="protein sequence ID" value="ACI49212.1"/>
    <property type="molecule type" value="Genomic_DNA"/>
</dbReference>
<keyword evidence="1 4" id="KW-0728">SH3 domain</keyword>
<feature type="region of interest" description="Disordered" evidence="9">
    <location>
        <begin position="891"/>
        <end position="1046"/>
    </location>
</feature>
<dbReference type="InterPro" id="IPR027267">
    <property type="entry name" value="AH/BAR_dom_sf"/>
</dbReference>
<dbReference type="GO" id="GO:0007015">
    <property type="term" value="P:actin filament organization"/>
    <property type="evidence" value="ECO:0007669"/>
    <property type="project" value="TreeGrafter"/>
</dbReference>
<reference evidence="12" key="1">
    <citation type="journal article" date="2008" name="Genome Res.">
        <title>Multigenome DNA sequence conservation identifies Hox cis-regulatory elements.</title>
        <authorList>
            <person name="Kuntz S.G."/>
            <person name="Schwarz E.M."/>
            <person name="DeModena J.A."/>
            <person name="De Buysscher T."/>
            <person name="Trout D."/>
            <person name="Shizuya H."/>
            <person name="Sternberg P.W."/>
            <person name="Wold B.J."/>
        </authorList>
    </citation>
    <scope>NUCLEOTIDE SEQUENCE</scope>
    <source>
        <strain evidence="12">PS1010</strain>
    </source>
</reference>
<evidence type="ECO:0000256" key="9">
    <source>
        <dbReference type="SAM" id="MobiDB-lite"/>
    </source>
</evidence>
<dbReference type="InterPro" id="IPR001452">
    <property type="entry name" value="SH3_domain"/>
</dbReference>
<dbReference type="InterPro" id="IPR001680">
    <property type="entry name" value="WD40_rpt"/>
</dbReference>
<comment type="similarity">
    <text evidence="7">Belongs to the WD repeat coronin family.</text>
</comment>
<dbReference type="InterPro" id="IPR036028">
    <property type="entry name" value="SH3-like_dom_sf"/>
</dbReference>
<evidence type="ECO:0000256" key="7">
    <source>
        <dbReference type="RuleBase" id="RU280818"/>
    </source>
</evidence>
<evidence type="ECO:0000313" key="12">
    <source>
        <dbReference type="EMBL" id="ACI49212.1"/>
    </source>
</evidence>
<evidence type="ECO:0000259" key="10">
    <source>
        <dbReference type="PROSITE" id="PS50002"/>
    </source>
</evidence>
<dbReference type="InterPro" id="IPR001060">
    <property type="entry name" value="FCH_dom"/>
</dbReference>
<sequence length="1086" mass="121654">MTNTTLVDKFATPQNFRQLRDLIRNNNDILAEIVTAFEEKAALDFHYSKSLKKISGKLQKLTGNSESGIDKGWINVAEQFDIHATIHSNLGSALTEDIIQPLRSVQSSQQKTIRAADNFVEREIRKMKDKKDETQKMKRSLYVLSKELEKIEQSAENDKLHPEKFTLRKKKYREQMTKSEDEYIWQTIDLEKQRRVTENVLRKGVESMESVERQRLAHCQTALGRYKRKIENMGPNLQQMFERHSNNLEIAMDSQIEDFIQTIQPSTSAVNHITLVDLYAENFGEVMSSTRRRQNLDRVSGILDNELKRLFGKQSADVMVANSKQMSVTEFIEYLLYKINDAISIVDGGQNRGFNRLARYQQKIKDKSGLPMTILTIPLTGENNSLPPPALTSFDTSICASSIRGSVDCDYEEYEKISDDGFYSNGSSNGKTITTFNEPSCSSPQQICRVLYDFEPKHADEIQIREGQCVIIEDRIGEDWLIGHVISQPSNSSLPPMSNHVTEITWDSLFCDVNPKFIAFINRGAGGPFMVIPVTKTGRIDKDYPFVDAHKAPCLEIAWSPFNDNVIASCSEDTTAKVWVIPERGLTRNLCEPAVELTGHQKRVNTLAWHPVANNLLLTAGGENVMFLWNVGTGEALLEISGHPDQIWSINFNYDGSQFVTTCKDKKIRILDSHTGAVVSEGVGHEGVKPQKAIFVKDGLILTTGFTKRSERLYALRAPEDLSTPIVEEELDTSNGVIFPFWDEDTGIVYLVGKGDCAIRYYEINNEAPFVHYINTYTTSEPQRAIGFQSKRGISSEEIEINRIYKLTTKGVVDILQFFVPRKSDLFQHDLYPDTRSTIPALTAEEFMEGKNSDPIRQPVNAAAAAAAAKPKVQVAKKANILSTLAPTATDVQTQSYAEKPQQQMSRPPSSAAASPRPRPVVDDDMGIVTMRPEQPSSAASSRPPSSRASEIPPKEVKGPDPMKPKQAVTLRSRADRDEPGGALTPGQRRAAAELDRIKRDQSRQADEDDVSAPTSLAPPPSSTRSSASPRASVSSDVPSGHVPQNMDELLDDLMKMKAVLRQHERRIRILEEEIADRNMSNAYSF</sequence>
<evidence type="ECO:0000256" key="2">
    <source>
        <dbReference type="ARBA" id="ARBA00022574"/>
    </source>
</evidence>
<dbReference type="SUPFAM" id="SSF103657">
    <property type="entry name" value="BAR/IMD domain-like"/>
    <property type="match status" value="1"/>
</dbReference>
<dbReference type="Pfam" id="PF16300">
    <property type="entry name" value="WD40_4"/>
    <property type="match status" value="1"/>
</dbReference>
<dbReference type="InterPro" id="IPR015048">
    <property type="entry name" value="DUF1899"/>
</dbReference>
<dbReference type="GO" id="GO:0051015">
    <property type="term" value="F:actin filament binding"/>
    <property type="evidence" value="ECO:0007669"/>
    <property type="project" value="TreeGrafter"/>
</dbReference>
<evidence type="ECO:0000256" key="5">
    <source>
        <dbReference type="PROSITE-ProRule" id="PRU00221"/>
    </source>
</evidence>
<evidence type="ECO:0000256" key="6">
    <source>
        <dbReference type="PROSITE-ProRule" id="PRU01077"/>
    </source>
</evidence>
<dbReference type="SMART" id="SM00326">
    <property type="entry name" value="SH3"/>
    <property type="match status" value="1"/>
</dbReference>
<feature type="compositionally biased region" description="Basic and acidic residues" evidence="9">
    <location>
        <begin position="991"/>
        <end position="1006"/>
    </location>
</feature>
<dbReference type="SUPFAM" id="SSF50978">
    <property type="entry name" value="WD40 repeat-like"/>
    <property type="match status" value="1"/>
</dbReference>
<protein>
    <recommendedName>
        <fullName evidence="7">Coronin</fullName>
    </recommendedName>
</protein>
<dbReference type="SMART" id="SM01166">
    <property type="entry name" value="DUF1899"/>
    <property type="match status" value="1"/>
</dbReference>
<dbReference type="Gene3D" id="2.130.10.10">
    <property type="entry name" value="YVTN repeat-like/Quinoprotein amine dehydrogenase"/>
    <property type="match status" value="1"/>
</dbReference>
<dbReference type="SUPFAM" id="SSF50044">
    <property type="entry name" value="SH3-domain"/>
    <property type="match status" value="1"/>
</dbReference>
<dbReference type="SMART" id="SM00055">
    <property type="entry name" value="FCH"/>
    <property type="match status" value="1"/>
</dbReference>
<dbReference type="SMART" id="SM01167">
    <property type="entry name" value="DUF1900"/>
    <property type="match status" value="1"/>
</dbReference>
<keyword evidence="3 7" id="KW-0677">Repeat</keyword>
<feature type="compositionally biased region" description="Polar residues" evidence="9">
    <location>
        <begin position="891"/>
        <end position="905"/>
    </location>
</feature>
<dbReference type="SMART" id="SM00320">
    <property type="entry name" value="WD40"/>
    <property type="match status" value="3"/>
</dbReference>
<feature type="compositionally biased region" description="Low complexity" evidence="9">
    <location>
        <begin position="906"/>
        <end position="916"/>
    </location>
</feature>
<proteinExistence type="inferred from homology"/>
<dbReference type="CDD" id="cd00174">
    <property type="entry name" value="SH3"/>
    <property type="match status" value="1"/>
</dbReference>